<gene>
    <name evidence="2" type="ORF">C1H46_005990</name>
</gene>
<name>A0A540NBE5_MALBA</name>
<keyword evidence="3" id="KW-1185">Reference proteome</keyword>
<accession>A0A540NBE5</accession>
<comment type="caution">
    <text evidence="2">The sequence shown here is derived from an EMBL/GenBank/DDBJ whole genome shotgun (WGS) entry which is preliminary data.</text>
</comment>
<evidence type="ECO:0000313" key="3">
    <source>
        <dbReference type="Proteomes" id="UP000315295"/>
    </source>
</evidence>
<dbReference type="AlphaFoldDB" id="A0A540NBE5"/>
<proteinExistence type="predicted"/>
<organism evidence="2 3">
    <name type="scientific">Malus baccata</name>
    <name type="common">Siberian crab apple</name>
    <name type="synonym">Pyrus baccata</name>
    <dbReference type="NCBI Taxonomy" id="106549"/>
    <lineage>
        <taxon>Eukaryota</taxon>
        <taxon>Viridiplantae</taxon>
        <taxon>Streptophyta</taxon>
        <taxon>Embryophyta</taxon>
        <taxon>Tracheophyta</taxon>
        <taxon>Spermatophyta</taxon>
        <taxon>Magnoliopsida</taxon>
        <taxon>eudicotyledons</taxon>
        <taxon>Gunneridae</taxon>
        <taxon>Pentapetalae</taxon>
        <taxon>rosids</taxon>
        <taxon>fabids</taxon>
        <taxon>Rosales</taxon>
        <taxon>Rosaceae</taxon>
        <taxon>Amygdaloideae</taxon>
        <taxon>Maleae</taxon>
        <taxon>Malus</taxon>
    </lineage>
</organism>
<evidence type="ECO:0000256" key="1">
    <source>
        <dbReference type="SAM" id="MobiDB-lite"/>
    </source>
</evidence>
<sequence>MHIQKQKQRSRGRNRISFSSRSRSRGSCSSLSSRPIIAVALIRSCREGRVAVVGKDEVLYTLNNIQRRRWEGISFDGGDSEDFLPNGLAVVAGARVSFALPFR</sequence>
<evidence type="ECO:0000313" key="2">
    <source>
        <dbReference type="EMBL" id="TQE08362.1"/>
    </source>
</evidence>
<dbReference type="EMBL" id="VIEB01000072">
    <property type="protein sequence ID" value="TQE08362.1"/>
    <property type="molecule type" value="Genomic_DNA"/>
</dbReference>
<protein>
    <submittedName>
        <fullName evidence="2">Uncharacterized protein</fullName>
    </submittedName>
</protein>
<feature type="compositionally biased region" description="Basic residues" evidence="1">
    <location>
        <begin position="1"/>
        <end position="14"/>
    </location>
</feature>
<reference evidence="2 3" key="1">
    <citation type="journal article" date="2019" name="G3 (Bethesda)">
        <title>Sequencing of a Wild Apple (Malus baccata) Genome Unravels the Differences Between Cultivated and Wild Apple Species Regarding Disease Resistance and Cold Tolerance.</title>
        <authorList>
            <person name="Chen X."/>
        </authorList>
    </citation>
    <scope>NUCLEOTIDE SEQUENCE [LARGE SCALE GENOMIC DNA]</scope>
    <source>
        <strain evidence="3">cv. Shandingzi</strain>
        <tissue evidence="2">Leaves</tissue>
    </source>
</reference>
<feature type="region of interest" description="Disordered" evidence="1">
    <location>
        <begin position="1"/>
        <end position="32"/>
    </location>
</feature>
<feature type="compositionally biased region" description="Low complexity" evidence="1">
    <location>
        <begin position="15"/>
        <end position="32"/>
    </location>
</feature>
<dbReference type="Proteomes" id="UP000315295">
    <property type="component" value="Unassembled WGS sequence"/>
</dbReference>